<dbReference type="EMBL" id="OA883374">
    <property type="protein sequence ID" value="CAD7278731.1"/>
    <property type="molecule type" value="Genomic_DNA"/>
</dbReference>
<feature type="compositionally biased region" description="Pro residues" evidence="1">
    <location>
        <begin position="561"/>
        <end position="609"/>
    </location>
</feature>
<evidence type="ECO:0000259" key="2">
    <source>
        <dbReference type="PROSITE" id="PS51082"/>
    </source>
</evidence>
<accession>A0A7R9BRK6</accession>
<feature type="region of interest" description="Disordered" evidence="1">
    <location>
        <begin position="716"/>
        <end position="736"/>
    </location>
</feature>
<feature type="compositionally biased region" description="Basic and acidic residues" evidence="1">
    <location>
        <begin position="424"/>
        <end position="434"/>
    </location>
</feature>
<dbReference type="GO" id="GO:0003779">
    <property type="term" value="F:actin binding"/>
    <property type="evidence" value="ECO:0007669"/>
    <property type="project" value="InterPro"/>
</dbReference>
<feature type="compositionally biased region" description="Polar residues" evidence="1">
    <location>
        <begin position="727"/>
        <end position="736"/>
    </location>
</feature>
<evidence type="ECO:0000313" key="3">
    <source>
        <dbReference type="EMBL" id="CAD7278731.1"/>
    </source>
</evidence>
<evidence type="ECO:0000313" key="4">
    <source>
        <dbReference type="Proteomes" id="UP000678499"/>
    </source>
</evidence>
<dbReference type="Proteomes" id="UP000678499">
    <property type="component" value="Unassembled WGS sequence"/>
</dbReference>
<feature type="region of interest" description="Disordered" evidence="1">
    <location>
        <begin position="213"/>
        <end position="232"/>
    </location>
</feature>
<organism evidence="3">
    <name type="scientific">Notodromas monacha</name>
    <dbReference type="NCBI Taxonomy" id="399045"/>
    <lineage>
        <taxon>Eukaryota</taxon>
        <taxon>Metazoa</taxon>
        <taxon>Ecdysozoa</taxon>
        <taxon>Arthropoda</taxon>
        <taxon>Crustacea</taxon>
        <taxon>Oligostraca</taxon>
        <taxon>Ostracoda</taxon>
        <taxon>Podocopa</taxon>
        <taxon>Podocopida</taxon>
        <taxon>Cypridocopina</taxon>
        <taxon>Cypridoidea</taxon>
        <taxon>Cyprididae</taxon>
        <taxon>Notodromas</taxon>
    </lineage>
</organism>
<feature type="region of interest" description="Disordered" evidence="1">
    <location>
        <begin position="1"/>
        <end position="160"/>
    </location>
</feature>
<gene>
    <name evidence="3" type="ORF">NMOB1V02_LOCUS6428</name>
</gene>
<feature type="compositionally biased region" description="Basic and acidic residues" evidence="1">
    <location>
        <begin position="102"/>
        <end position="115"/>
    </location>
</feature>
<reference evidence="3" key="1">
    <citation type="submission" date="2020-11" db="EMBL/GenBank/DDBJ databases">
        <authorList>
            <person name="Tran Van P."/>
        </authorList>
    </citation>
    <scope>NUCLEOTIDE SEQUENCE</scope>
</reference>
<evidence type="ECO:0000256" key="1">
    <source>
        <dbReference type="SAM" id="MobiDB-lite"/>
    </source>
</evidence>
<feature type="compositionally biased region" description="Pro residues" evidence="1">
    <location>
        <begin position="146"/>
        <end position="159"/>
    </location>
</feature>
<dbReference type="PROSITE" id="PS51082">
    <property type="entry name" value="WH2"/>
    <property type="match status" value="1"/>
</dbReference>
<sequence length="736" mass="79002">DSFKPSVEISSQCEEDGDESDEELKCLSSPSPGPTETDYSVHNQPDEEEEEQQLQQSEAPAAVAVLDLPLIPPPPLPADDNDEEEEKDVVGALVVAPQAAHVDSDEGEKRDRRDSTVSTSSVDSGSTARSVRSGASTSSSMSRSSTPPPLPKTPVPPPEVVLVEDVVDDGVVSVADQVELPVKRNDAGVQAGDDFNFEELPVLDSVPVGFASEEPVLESKSDDGDEVEETTRKKNVTSVEIWARHSDVQPTKQEEVIEVPFVVRRISPERTNQSLPVLSCLGKRRPTSFSEAVGILDQAGCGGKSEVLPLRIASQLSDPSDSVSIDGPRVVSKESIILTGSSSMILPSPPLQSVELMRGLLPQISQSLTHLNVAEDKEPEAPVVVAAEERRPSTSESSEPSELEEEVRRYSYQGPPKISLASWQDRKPDKHGPKIVEPPKSFADEAIPTPNTEPKTESTFEKNAEKKLSGTTQVSEGVSIRDKVKMLASRPSGDAENTKDAVPVLRSRPVSFIKPSVPEEASEQPSWMKRASYIASSYAKAVQSVPAVVVTTTAAPATVAAPPPPKFVSPPPKVVSPPPKVISPPPKVVTPTPPPPKVATPTPPQPPAFYKPKPFRPPVQKLQQQVDGGRGRFGSNVLLYNLLKYQHFGAVVVAVMEKQDVASSAPAPPPPPPTAPASWKQQDTTNVYVTRTGKKIVPARNVPVQADPRNDLLSAIRTHGGRGNLKKVTTTSWNNA</sequence>
<feature type="compositionally biased region" description="Acidic residues" evidence="1">
    <location>
        <begin position="13"/>
        <end position="22"/>
    </location>
</feature>
<feature type="region of interest" description="Disordered" evidence="1">
    <location>
        <begin position="662"/>
        <end position="683"/>
    </location>
</feature>
<feature type="compositionally biased region" description="Low complexity" evidence="1">
    <location>
        <begin position="53"/>
        <end position="69"/>
    </location>
</feature>
<feature type="compositionally biased region" description="Pro residues" evidence="1">
    <location>
        <begin position="666"/>
        <end position="675"/>
    </location>
</feature>
<feature type="region of interest" description="Disordered" evidence="1">
    <location>
        <begin position="559"/>
        <end position="616"/>
    </location>
</feature>
<proteinExistence type="predicted"/>
<name>A0A7R9BRK6_9CRUS</name>
<dbReference type="InterPro" id="IPR003124">
    <property type="entry name" value="WH2_dom"/>
</dbReference>
<feature type="compositionally biased region" description="Low complexity" evidence="1">
    <location>
        <begin position="116"/>
        <end position="145"/>
    </location>
</feature>
<dbReference type="EMBL" id="CAJPEX010001337">
    <property type="protein sequence ID" value="CAG0918883.1"/>
    <property type="molecule type" value="Genomic_DNA"/>
</dbReference>
<feature type="region of interest" description="Disordered" evidence="1">
    <location>
        <begin position="374"/>
        <end position="477"/>
    </location>
</feature>
<dbReference type="AlphaFoldDB" id="A0A7R9BRK6"/>
<feature type="compositionally biased region" description="Basic and acidic residues" evidence="1">
    <location>
        <begin position="454"/>
        <end position="468"/>
    </location>
</feature>
<feature type="non-terminal residue" evidence="3">
    <location>
        <position position="736"/>
    </location>
</feature>
<keyword evidence="4" id="KW-1185">Reference proteome</keyword>
<feature type="domain" description="WH2" evidence="2">
    <location>
        <begin position="708"/>
        <end position="728"/>
    </location>
</feature>
<protein>
    <recommendedName>
        <fullName evidence="2">WH2 domain-containing protein</fullName>
    </recommendedName>
</protein>